<dbReference type="GO" id="GO:0031201">
    <property type="term" value="C:SNARE complex"/>
    <property type="evidence" value="ECO:0007669"/>
    <property type="project" value="InterPro"/>
</dbReference>
<comment type="caution">
    <text evidence="6">The sequence shown here is derived from an EMBL/GenBank/DDBJ whole genome shotgun (WGS) entry which is preliminary data.</text>
</comment>
<organism evidence="6 7">
    <name type="scientific">Perkinsus chesapeaki</name>
    <name type="common">Clam parasite</name>
    <name type="synonym">Perkinsus andrewsi</name>
    <dbReference type="NCBI Taxonomy" id="330153"/>
    <lineage>
        <taxon>Eukaryota</taxon>
        <taxon>Sar</taxon>
        <taxon>Alveolata</taxon>
        <taxon>Perkinsozoa</taxon>
        <taxon>Perkinsea</taxon>
        <taxon>Perkinsida</taxon>
        <taxon>Perkinsidae</taxon>
        <taxon>Perkinsus</taxon>
    </lineage>
</organism>
<accession>A0A7J6LIM4</accession>
<comment type="subcellular location">
    <subcellularLocation>
        <location evidence="1">Membrane</location>
    </subcellularLocation>
</comment>
<keyword evidence="2" id="KW-0813">Transport</keyword>
<feature type="compositionally biased region" description="Low complexity" evidence="4">
    <location>
        <begin position="100"/>
        <end position="110"/>
    </location>
</feature>
<dbReference type="SUPFAM" id="SSF58038">
    <property type="entry name" value="SNARE fusion complex"/>
    <property type="match status" value="1"/>
</dbReference>
<dbReference type="EMBL" id="JAAPAO010000465">
    <property type="protein sequence ID" value="KAF4659137.1"/>
    <property type="molecule type" value="Genomic_DNA"/>
</dbReference>
<gene>
    <name evidence="6" type="ORF">FOL47_007707</name>
</gene>
<dbReference type="OrthoDB" id="19261at2759"/>
<reference evidence="6 7" key="1">
    <citation type="submission" date="2020-04" db="EMBL/GenBank/DDBJ databases">
        <title>Perkinsus chesapeaki whole genome sequence.</title>
        <authorList>
            <person name="Bogema D.R."/>
        </authorList>
    </citation>
    <scope>NUCLEOTIDE SEQUENCE [LARGE SCALE GENOMIC DNA]</scope>
    <source>
        <strain evidence="6">ATCC PRA-425</strain>
    </source>
</reference>
<dbReference type="CDD" id="cd15861">
    <property type="entry name" value="SNARE_SNAP25N_23N_29N_SEC9N"/>
    <property type="match status" value="1"/>
</dbReference>
<dbReference type="Proteomes" id="UP000591131">
    <property type="component" value="Unassembled WGS sequence"/>
</dbReference>
<dbReference type="GO" id="GO:0005484">
    <property type="term" value="F:SNAP receptor activity"/>
    <property type="evidence" value="ECO:0007669"/>
    <property type="project" value="InterPro"/>
</dbReference>
<name>A0A7J6LIM4_PERCH</name>
<feature type="region of interest" description="Disordered" evidence="4">
    <location>
        <begin position="83"/>
        <end position="157"/>
    </location>
</feature>
<evidence type="ECO:0000256" key="3">
    <source>
        <dbReference type="ARBA" id="ARBA00023136"/>
    </source>
</evidence>
<dbReference type="InterPro" id="IPR044766">
    <property type="entry name" value="NPSN/SNAP25-like_N_SNARE"/>
</dbReference>
<evidence type="ECO:0000259" key="5">
    <source>
        <dbReference type="PROSITE" id="PS50192"/>
    </source>
</evidence>
<dbReference type="SMART" id="SM00397">
    <property type="entry name" value="t_SNARE"/>
    <property type="match status" value="1"/>
</dbReference>
<keyword evidence="7" id="KW-1185">Reference proteome</keyword>
<evidence type="ECO:0000313" key="7">
    <source>
        <dbReference type="Proteomes" id="UP000591131"/>
    </source>
</evidence>
<protein>
    <recommendedName>
        <fullName evidence="5">t-SNARE coiled-coil homology domain-containing protein</fullName>
    </recommendedName>
</protein>
<dbReference type="AlphaFoldDB" id="A0A7J6LIM4"/>
<sequence>MDLLGGGQEQAQLTSTQREMMATVKSTMAKAHDTDEVSARTAEIVQSQGEQIDRINENSQQIESNLDTSSWLLKGLSSWGGRMRNAWTGQPKKDLPKPPNSTSTSSSSERTPSRDVASSKPTASKTSVPPSHSDANQGTASGAQQQQQQQQKSQFDSDLDKHLDGLRSTVATITPEVAQEIPEAHDVDTAAHAAVPAVGSSSTVPSSNLYPSAYGMYGGGGTGLYGGTGGLYGSSMYGGYGGGLYSGGGYYPGGLQGMPGQQDLWFTQTAESLGRFNQMLEMHTMFLDQIYHHCGMIYARATDLVSWLKGVLNYVRSGKLEEKNIELVLDRLGQLHRTPQEELAGIRRRVRVLMGFAALVGLWIVWKRHRRQGSTAGVGLQAAWDSVHRRS</sequence>
<evidence type="ECO:0000256" key="2">
    <source>
        <dbReference type="ARBA" id="ARBA00022448"/>
    </source>
</evidence>
<proteinExistence type="predicted"/>
<feature type="compositionally biased region" description="Polar residues" evidence="4">
    <location>
        <begin position="119"/>
        <end position="143"/>
    </location>
</feature>
<evidence type="ECO:0000256" key="1">
    <source>
        <dbReference type="ARBA" id="ARBA00004370"/>
    </source>
</evidence>
<dbReference type="PROSITE" id="PS50192">
    <property type="entry name" value="T_SNARE"/>
    <property type="match status" value="1"/>
</dbReference>
<evidence type="ECO:0000313" key="6">
    <source>
        <dbReference type="EMBL" id="KAF4659137.1"/>
    </source>
</evidence>
<feature type="domain" description="T-SNARE coiled-coil homology" evidence="5">
    <location>
        <begin position="14"/>
        <end position="76"/>
    </location>
</feature>
<dbReference type="Gene3D" id="1.20.5.110">
    <property type="match status" value="1"/>
</dbReference>
<dbReference type="InterPro" id="IPR000727">
    <property type="entry name" value="T_SNARE_dom"/>
</dbReference>
<evidence type="ECO:0000256" key="4">
    <source>
        <dbReference type="SAM" id="MobiDB-lite"/>
    </source>
</evidence>
<keyword evidence="3" id="KW-0472">Membrane</keyword>
<feature type="region of interest" description="Disordered" evidence="4">
    <location>
        <begin position="44"/>
        <end position="65"/>
    </location>
</feature>